<organism evidence="2 3">
    <name type="scientific">Limosilactobacillus gastricus DSM 16045</name>
    <dbReference type="NCBI Taxonomy" id="1423749"/>
    <lineage>
        <taxon>Bacteria</taxon>
        <taxon>Bacillati</taxon>
        <taxon>Bacillota</taxon>
        <taxon>Bacilli</taxon>
        <taxon>Lactobacillales</taxon>
        <taxon>Lactobacillaceae</taxon>
        <taxon>Limosilactobacillus</taxon>
    </lineage>
</organism>
<name>A0A0R1VB55_9LACO</name>
<dbReference type="AlphaFoldDB" id="A0A0R1VB55"/>
<dbReference type="RefSeq" id="WP_056937042.1">
    <property type="nucleotide sequence ID" value="NZ_AZFN01000007.1"/>
</dbReference>
<evidence type="ECO:0000313" key="2">
    <source>
        <dbReference type="EMBL" id="KRM02722.1"/>
    </source>
</evidence>
<dbReference type="GO" id="GO:0016757">
    <property type="term" value="F:glycosyltransferase activity"/>
    <property type="evidence" value="ECO:0007669"/>
    <property type="project" value="InterPro"/>
</dbReference>
<sequence>MLFFLNDNLQTNKSGIEHAQIKRQHLFNKFNSPAKIVTRQYSNELHKITQAAGVEDQDFINLFDYFQESLMVEYHPKQIQELAIDPSWRRQADGVNYNYYAGKHRVMYVRRDKRDHHVLNQQYFDRFGKLVKVAWFDYRGFLSVDQLYDWSNQITVQNYYRPDGSLAIQTTKTLNKREKEQQVYHLVNYRGRDYQFTNFDDLTRFFYDELVTDPAIVGDQKVGLIVDRSYELGWAVLNMHHRVSRWLQLHNNHLNNGDDIMNSPLNYNYTWGLNHAQDWDGIIALTPQQAADVAARFAKETRVLQIPGPIVPDEVLKTPRVPFEQRRPGLVVVVARLSAEKQQDQLLQVWPQIKAAVPTAELELWGYANDHFDDQLKELVDQLQIKGSVHFKGYTSDVAQVYDQAQVMVLPSRAEGLPLSLVEGQSHGVPIVANDIKYGPAAVVIDGQDGYLTQNGDGDGLAKTIIDLLSHPDKLRQFSGHAYQDSERYSEANVMQLWKNLISIVEGE</sequence>
<keyword evidence="3" id="KW-1185">Reference proteome</keyword>
<dbReference type="SUPFAM" id="SSF53756">
    <property type="entry name" value="UDP-Glycosyltransferase/glycogen phosphorylase"/>
    <property type="match status" value="1"/>
</dbReference>
<protein>
    <submittedName>
        <fullName evidence="2">Poly(Glycerol-phosphate) alpha-glucosyltransferase</fullName>
    </submittedName>
</protein>
<dbReference type="PANTHER" id="PTHR12526:SF630">
    <property type="entry name" value="GLYCOSYLTRANSFERASE"/>
    <property type="match status" value="1"/>
</dbReference>
<dbReference type="PANTHER" id="PTHR12526">
    <property type="entry name" value="GLYCOSYLTRANSFERASE"/>
    <property type="match status" value="1"/>
</dbReference>
<accession>A0A0R1VB55</accession>
<dbReference type="EMBL" id="AZFN01000007">
    <property type="protein sequence ID" value="KRM02722.1"/>
    <property type="molecule type" value="Genomic_DNA"/>
</dbReference>
<dbReference type="PATRIC" id="fig|1423749.3.peg.1642"/>
<proteinExistence type="predicted"/>
<evidence type="ECO:0000313" key="3">
    <source>
        <dbReference type="Proteomes" id="UP000051739"/>
    </source>
</evidence>
<keyword evidence="2" id="KW-0808">Transferase</keyword>
<feature type="domain" description="Glycosyl transferase family 1" evidence="1">
    <location>
        <begin position="327"/>
        <end position="484"/>
    </location>
</feature>
<comment type="caution">
    <text evidence="2">The sequence shown here is derived from an EMBL/GenBank/DDBJ whole genome shotgun (WGS) entry which is preliminary data.</text>
</comment>
<dbReference type="InterPro" id="IPR001296">
    <property type="entry name" value="Glyco_trans_1"/>
</dbReference>
<reference evidence="2 3" key="1">
    <citation type="journal article" date="2015" name="Genome Announc.">
        <title>Expanding the biotechnology potential of lactobacilli through comparative genomics of 213 strains and associated genera.</title>
        <authorList>
            <person name="Sun Z."/>
            <person name="Harris H.M."/>
            <person name="McCann A."/>
            <person name="Guo C."/>
            <person name="Argimon S."/>
            <person name="Zhang W."/>
            <person name="Yang X."/>
            <person name="Jeffery I.B."/>
            <person name="Cooney J.C."/>
            <person name="Kagawa T.F."/>
            <person name="Liu W."/>
            <person name="Song Y."/>
            <person name="Salvetti E."/>
            <person name="Wrobel A."/>
            <person name="Rasinkangas P."/>
            <person name="Parkhill J."/>
            <person name="Rea M.C."/>
            <person name="O'Sullivan O."/>
            <person name="Ritari J."/>
            <person name="Douillard F.P."/>
            <person name="Paul Ross R."/>
            <person name="Yang R."/>
            <person name="Briner A.E."/>
            <person name="Felis G.E."/>
            <person name="de Vos W.M."/>
            <person name="Barrangou R."/>
            <person name="Klaenhammer T.R."/>
            <person name="Caufield P.W."/>
            <person name="Cui Y."/>
            <person name="Zhang H."/>
            <person name="O'Toole P.W."/>
        </authorList>
    </citation>
    <scope>NUCLEOTIDE SEQUENCE [LARGE SCALE GENOMIC DNA]</scope>
    <source>
        <strain evidence="2 3">DSM 16045</strain>
    </source>
</reference>
<dbReference type="Gene3D" id="3.40.50.2000">
    <property type="entry name" value="Glycogen Phosphorylase B"/>
    <property type="match status" value="3"/>
</dbReference>
<gene>
    <name evidence="2" type="ORF">FC60_GL001584</name>
</gene>
<dbReference type="Proteomes" id="UP000051739">
    <property type="component" value="Unassembled WGS sequence"/>
</dbReference>
<dbReference type="Pfam" id="PF00534">
    <property type="entry name" value="Glycos_transf_1"/>
    <property type="match status" value="1"/>
</dbReference>
<evidence type="ECO:0000259" key="1">
    <source>
        <dbReference type="Pfam" id="PF00534"/>
    </source>
</evidence>